<dbReference type="HOGENOM" id="CLU_3207535_0_0_1"/>
<gene>
    <name evidence="1" type="ORF">BofuT4_uP026660.1</name>
</gene>
<evidence type="ECO:0000313" key="1">
    <source>
        <dbReference type="EMBL" id="CCD34282.1"/>
    </source>
</evidence>
<evidence type="ECO:0000313" key="2">
    <source>
        <dbReference type="Proteomes" id="UP000008177"/>
    </source>
</evidence>
<protein>
    <submittedName>
        <fullName evidence="1">Uncharacterized protein</fullName>
    </submittedName>
</protein>
<sequence length="45" mass="5322">MQINSESFPHILPPNRDFQQLKLKAQVNKTETFMARVIFKFCILV</sequence>
<dbReference type="Proteomes" id="UP000008177">
    <property type="component" value="Unplaced contigs"/>
</dbReference>
<reference evidence="2" key="1">
    <citation type="journal article" date="2011" name="PLoS Genet.">
        <title>Genomic analysis of the necrotrophic fungal pathogens Sclerotinia sclerotiorum and Botrytis cinerea.</title>
        <authorList>
            <person name="Amselem J."/>
            <person name="Cuomo C.A."/>
            <person name="van Kan J.A."/>
            <person name="Viaud M."/>
            <person name="Benito E.P."/>
            <person name="Couloux A."/>
            <person name="Coutinho P.M."/>
            <person name="de Vries R.P."/>
            <person name="Dyer P.S."/>
            <person name="Fillinger S."/>
            <person name="Fournier E."/>
            <person name="Gout L."/>
            <person name="Hahn M."/>
            <person name="Kohn L."/>
            <person name="Lapalu N."/>
            <person name="Plummer K.M."/>
            <person name="Pradier J.M."/>
            <person name="Quevillon E."/>
            <person name="Sharon A."/>
            <person name="Simon A."/>
            <person name="ten Have A."/>
            <person name="Tudzynski B."/>
            <person name="Tudzynski P."/>
            <person name="Wincker P."/>
            <person name="Andrew M."/>
            <person name="Anthouard V."/>
            <person name="Beever R.E."/>
            <person name="Beffa R."/>
            <person name="Benoit I."/>
            <person name="Bouzid O."/>
            <person name="Brault B."/>
            <person name="Chen Z."/>
            <person name="Choquer M."/>
            <person name="Collemare J."/>
            <person name="Cotton P."/>
            <person name="Danchin E.G."/>
            <person name="Da Silva C."/>
            <person name="Gautier A."/>
            <person name="Giraud C."/>
            <person name="Giraud T."/>
            <person name="Gonzalez C."/>
            <person name="Grossetete S."/>
            <person name="Guldener U."/>
            <person name="Henrissat B."/>
            <person name="Howlett B.J."/>
            <person name="Kodira C."/>
            <person name="Kretschmer M."/>
            <person name="Lappartient A."/>
            <person name="Leroch M."/>
            <person name="Levis C."/>
            <person name="Mauceli E."/>
            <person name="Neuveglise C."/>
            <person name="Oeser B."/>
            <person name="Pearson M."/>
            <person name="Poulain J."/>
            <person name="Poussereau N."/>
            <person name="Quesneville H."/>
            <person name="Rascle C."/>
            <person name="Schumacher J."/>
            <person name="Segurens B."/>
            <person name="Sexton A."/>
            <person name="Silva E."/>
            <person name="Sirven C."/>
            <person name="Soanes D.M."/>
            <person name="Talbot N.J."/>
            <person name="Templeton M."/>
            <person name="Yandava C."/>
            <person name="Yarden O."/>
            <person name="Zeng Q."/>
            <person name="Rollins J.A."/>
            <person name="Lebrun M.H."/>
            <person name="Dickman M."/>
        </authorList>
    </citation>
    <scope>NUCLEOTIDE SEQUENCE [LARGE SCALE GENOMIC DNA]</scope>
    <source>
        <strain evidence="2">T4</strain>
    </source>
</reference>
<dbReference type="InParanoid" id="G2YAP1"/>
<dbReference type="EMBL" id="FQ790307">
    <property type="protein sequence ID" value="CCD34282.1"/>
    <property type="molecule type" value="Genomic_DNA"/>
</dbReference>
<name>G2YAP1_BOTF4</name>
<accession>G2YAP1</accession>
<organism evidence="1 2">
    <name type="scientific">Botryotinia fuckeliana (strain T4)</name>
    <name type="common">Noble rot fungus</name>
    <name type="synonym">Botrytis cinerea</name>
    <dbReference type="NCBI Taxonomy" id="999810"/>
    <lineage>
        <taxon>Eukaryota</taxon>
        <taxon>Fungi</taxon>
        <taxon>Dikarya</taxon>
        <taxon>Ascomycota</taxon>
        <taxon>Pezizomycotina</taxon>
        <taxon>Leotiomycetes</taxon>
        <taxon>Helotiales</taxon>
        <taxon>Sclerotiniaceae</taxon>
        <taxon>Botrytis</taxon>
    </lineage>
</organism>
<dbReference type="AlphaFoldDB" id="G2YAP1"/>
<proteinExistence type="predicted"/>